<protein>
    <recommendedName>
        <fullName evidence="1">Chromo domain-containing protein</fullName>
    </recommendedName>
</protein>
<feature type="domain" description="Chromo" evidence="1">
    <location>
        <begin position="138"/>
        <end position="182"/>
    </location>
</feature>
<proteinExistence type="predicted"/>
<dbReference type="PANTHER" id="PTHR46148">
    <property type="entry name" value="CHROMO DOMAIN-CONTAINING PROTEIN"/>
    <property type="match status" value="1"/>
</dbReference>
<dbReference type="Pfam" id="PF24626">
    <property type="entry name" value="SH3_Tf2-1"/>
    <property type="match status" value="1"/>
</dbReference>
<reference evidence="2" key="1">
    <citation type="submission" date="2014-09" db="EMBL/GenBank/DDBJ databases">
        <authorList>
            <person name="Magalhaes I.L.F."/>
            <person name="Oliveira U."/>
            <person name="Santos F.R."/>
            <person name="Vidigal T.H.D.A."/>
            <person name="Brescovit A.D."/>
            <person name="Santos A.J."/>
        </authorList>
    </citation>
    <scope>NUCLEOTIDE SEQUENCE</scope>
    <source>
        <tissue evidence="2">Shoot tissue taken approximately 20 cm above the soil surface</tissue>
    </source>
</reference>
<dbReference type="AlphaFoldDB" id="A0A0A9G1A7"/>
<dbReference type="PROSITE" id="PS50013">
    <property type="entry name" value="CHROMO_2"/>
    <property type="match status" value="1"/>
</dbReference>
<dbReference type="EMBL" id="GBRH01180647">
    <property type="protein sequence ID" value="JAE17249.1"/>
    <property type="molecule type" value="Transcribed_RNA"/>
</dbReference>
<name>A0A0A9G1A7_ARUDO</name>
<dbReference type="InterPro" id="IPR016197">
    <property type="entry name" value="Chromo-like_dom_sf"/>
</dbReference>
<dbReference type="SUPFAM" id="SSF54160">
    <property type="entry name" value="Chromo domain-like"/>
    <property type="match status" value="1"/>
</dbReference>
<organism evidence="2">
    <name type="scientific">Arundo donax</name>
    <name type="common">Giant reed</name>
    <name type="synonym">Donax arundinaceus</name>
    <dbReference type="NCBI Taxonomy" id="35708"/>
    <lineage>
        <taxon>Eukaryota</taxon>
        <taxon>Viridiplantae</taxon>
        <taxon>Streptophyta</taxon>
        <taxon>Embryophyta</taxon>
        <taxon>Tracheophyta</taxon>
        <taxon>Spermatophyta</taxon>
        <taxon>Magnoliopsida</taxon>
        <taxon>Liliopsida</taxon>
        <taxon>Poales</taxon>
        <taxon>Poaceae</taxon>
        <taxon>PACMAD clade</taxon>
        <taxon>Arundinoideae</taxon>
        <taxon>Arundineae</taxon>
        <taxon>Arundo</taxon>
    </lineage>
</organism>
<dbReference type="PANTHER" id="PTHR46148:SF52">
    <property type="entry name" value="OS04G0603800 PROTEIN"/>
    <property type="match status" value="1"/>
</dbReference>
<dbReference type="InterPro" id="IPR000953">
    <property type="entry name" value="Chromo/chromo_shadow_dom"/>
</dbReference>
<reference evidence="2" key="2">
    <citation type="journal article" date="2015" name="Data Brief">
        <title>Shoot transcriptome of the giant reed, Arundo donax.</title>
        <authorList>
            <person name="Barrero R.A."/>
            <person name="Guerrero F.D."/>
            <person name="Moolhuijzen P."/>
            <person name="Goolsby J.A."/>
            <person name="Tidwell J."/>
            <person name="Bellgard S.E."/>
            <person name="Bellgard M.I."/>
        </authorList>
    </citation>
    <scope>NUCLEOTIDE SEQUENCE</scope>
    <source>
        <tissue evidence="2">Shoot tissue taken approximately 20 cm above the soil surface</tissue>
    </source>
</reference>
<accession>A0A0A9G1A7</accession>
<evidence type="ECO:0000259" key="1">
    <source>
        <dbReference type="PROSITE" id="PS50013"/>
    </source>
</evidence>
<evidence type="ECO:0000313" key="2">
    <source>
        <dbReference type="EMBL" id="JAE17249.1"/>
    </source>
</evidence>
<sequence length="182" mass="20887">MYEPGEASVPAVEQLLRDRDTFLIEIRERLEQAQQHYKSVYDRAHREVEFAPGQWVWLRLFHRPMLSLLGSQKGKLAPKFFGPFQVLQKIGEVAYRLQLPAGAKLHDVFHVGLLKPYHGDPPTAVASLPPMHHGRVCPVPSSVLRTRLSRGKLQVLVQWKDCSAADTSWVDMDDFKKMFPEF</sequence>
<dbReference type="InterPro" id="IPR056924">
    <property type="entry name" value="SH3_Tf2-1"/>
</dbReference>